<name>A0A3B0RHN3_9ZZZZ</name>
<proteinExistence type="predicted"/>
<protein>
    <submittedName>
        <fullName evidence="2">Uncharacterized protein</fullName>
    </submittedName>
</protein>
<keyword evidence="1" id="KW-0812">Transmembrane</keyword>
<dbReference type="AlphaFoldDB" id="A0A3B0RHN3"/>
<organism evidence="2">
    <name type="scientific">hydrothermal vent metagenome</name>
    <dbReference type="NCBI Taxonomy" id="652676"/>
    <lineage>
        <taxon>unclassified sequences</taxon>
        <taxon>metagenomes</taxon>
        <taxon>ecological metagenomes</taxon>
    </lineage>
</organism>
<evidence type="ECO:0000313" key="2">
    <source>
        <dbReference type="EMBL" id="VAV91327.1"/>
    </source>
</evidence>
<evidence type="ECO:0000256" key="1">
    <source>
        <dbReference type="SAM" id="Phobius"/>
    </source>
</evidence>
<reference evidence="2" key="1">
    <citation type="submission" date="2018-06" db="EMBL/GenBank/DDBJ databases">
        <authorList>
            <person name="Zhirakovskaya E."/>
        </authorList>
    </citation>
    <scope>NUCLEOTIDE SEQUENCE</scope>
</reference>
<feature type="transmembrane region" description="Helical" evidence="1">
    <location>
        <begin position="47"/>
        <end position="70"/>
    </location>
</feature>
<gene>
    <name evidence="2" type="ORF">MNBD_ALPHA08-2338</name>
</gene>
<keyword evidence="1" id="KW-1133">Transmembrane helix</keyword>
<feature type="transmembrane region" description="Helical" evidence="1">
    <location>
        <begin position="12"/>
        <end position="35"/>
    </location>
</feature>
<feature type="transmembrane region" description="Helical" evidence="1">
    <location>
        <begin position="112"/>
        <end position="130"/>
    </location>
</feature>
<sequence>MQNPKQSKPAWVNFIALIALIFGGMTLFSGGSVLFADGQARADAGNYVPFILWFNFIAGFFYIAASVGIFTWQKWGLTLSRLIFIATVIAFIGLAGYIANGGSFEIRTVMAMALRSLVWLAIVVAVGTAWKRRMQIRGPL</sequence>
<feature type="transmembrane region" description="Helical" evidence="1">
    <location>
        <begin position="82"/>
        <end position="100"/>
    </location>
</feature>
<accession>A0A3B0RHN3</accession>
<dbReference type="EMBL" id="UOEC01000089">
    <property type="protein sequence ID" value="VAV91327.1"/>
    <property type="molecule type" value="Genomic_DNA"/>
</dbReference>
<keyword evidence="1" id="KW-0472">Membrane</keyword>